<reference evidence="3 4" key="1">
    <citation type="submission" date="2016-10" db="EMBL/GenBank/DDBJ databases">
        <authorList>
            <person name="Varghese N."/>
            <person name="Submissions S."/>
        </authorList>
    </citation>
    <scope>NUCLEOTIDE SEQUENCE [LARGE SCALE GENOMIC DNA]</scope>
    <source>
        <strain evidence="3 4">CECT 8317</strain>
    </source>
</reference>
<dbReference type="InterPro" id="IPR023346">
    <property type="entry name" value="Lysozyme-like_dom_sf"/>
</dbReference>
<organism evidence="3 4">
    <name type="scientific">Halopseudomonas aestusnigri</name>
    <dbReference type="NCBI Taxonomy" id="857252"/>
    <lineage>
        <taxon>Bacteria</taxon>
        <taxon>Pseudomonadati</taxon>
        <taxon>Pseudomonadota</taxon>
        <taxon>Gammaproteobacteria</taxon>
        <taxon>Pseudomonadales</taxon>
        <taxon>Pseudomonadaceae</taxon>
        <taxon>Halopseudomonas</taxon>
    </lineage>
</organism>
<dbReference type="EMBL" id="FNVE01000016">
    <property type="protein sequence ID" value="SEG70114.1"/>
    <property type="molecule type" value="Genomic_DNA"/>
</dbReference>
<comment type="caution">
    <text evidence="3">The sequence shown here is derived from an EMBL/GenBank/DDBJ whole genome shotgun (WGS) entry which is preliminary data.</text>
</comment>
<dbReference type="PANTHER" id="PTHR37423">
    <property type="entry name" value="SOLUBLE LYTIC MUREIN TRANSGLYCOSYLASE-RELATED"/>
    <property type="match status" value="1"/>
</dbReference>
<proteinExistence type="inferred from homology"/>
<dbReference type="Proteomes" id="UP000243518">
    <property type="component" value="Unassembled WGS sequence"/>
</dbReference>
<dbReference type="Gene3D" id="1.10.530.10">
    <property type="match status" value="1"/>
</dbReference>
<dbReference type="Pfam" id="PF01464">
    <property type="entry name" value="SLT"/>
    <property type="match status" value="1"/>
</dbReference>
<gene>
    <name evidence="3" type="ORF">SAMN05216586_11648</name>
</gene>
<keyword evidence="4" id="KW-1185">Reference proteome</keyword>
<dbReference type="PANTHER" id="PTHR37423:SF2">
    <property type="entry name" value="MEMBRANE-BOUND LYTIC MUREIN TRANSGLYCOSYLASE C"/>
    <property type="match status" value="1"/>
</dbReference>
<dbReference type="AlphaFoldDB" id="A0AAQ1JRI1"/>
<comment type="similarity">
    <text evidence="1">Belongs to the transglycosylase Slt family.</text>
</comment>
<accession>A0AAQ1JRI1</accession>
<evidence type="ECO:0000259" key="2">
    <source>
        <dbReference type="Pfam" id="PF01464"/>
    </source>
</evidence>
<sequence>MQARDRIDRRGNCRLFSLTVLLIWVVIFALANCQPVAAQEVPRAAEQYRRDLVRVAQHGFGLDAPVATLAAQIQQESGWRPGVTSHAGAQGLAQFMPATAEWMAAIYPRRVGPAQPFNPGWALRAMVAYNQWHLERIQAASPCEKWAMALAAYNGGLGWINRDRRLASASGADPLTWFNSVERYNAGRSAANFRENRNYPRNILTRWEPLYVTAGWGAGVCAERYPL</sequence>
<dbReference type="SUPFAM" id="SSF53955">
    <property type="entry name" value="Lysozyme-like"/>
    <property type="match status" value="1"/>
</dbReference>
<evidence type="ECO:0000313" key="4">
    <source>
        <dbReference type="Proteomes" id="UP000243518"/>
    </source>
</evidence>
<evidence type="ECO:0000256" key="1">
    <source>
        <dbReference type="ARBA" id="ARBA00007734"/>
    </source>
</evidence>
<name>A0AAQ1JRI1_9GAMM</name>
<dbReference type="InterPro" id="IPR008258">
    <property type="entry name" value="Transglycosylase_SLT_dom_1"/>
</dbReference>
<protein>
    <submittedName>
        <fullName evidence="3">Transglycosylase SLT domain-containing protein</fullName>
    </submittedName>
</protein>
<evidence type="ECO:0000313" key="3">
    <source>
        <dbReference type="EMBL" id="SEG70114.1"/>
    </source>
</evidence>
<feature type="domain" description="Transglycosylase SLT" evidence="2">
    <location>
        <begin position="67"/>
        <end position="170"/>
    </location>
</feature>